<dbReference type="VEuPathDB" id="PlasmoDB:AK88_04073"/>
<sequence>METEAESLPGKKSQGGKNEKDLQSYMDELWGFGSNSEDEEEHMGKKEESGKGVVTTSEESQGEANDEWGGKKVKEFVPRMLPHHMNKEDGSVFTDDNAICASHNGSTSSGNCSDGEDNLATGKKNVGNKKKRKKGKNGSSEDLTVLYEKDNFYPMNDKKRKKEEDMWTVAKGTKGNVVNEKLHHWDGASCGAPKQKTKKETPDEATKLVKKNMFKEKMEAKKDFMNVVHEIRKLTLPHLDKFQRKIVENHQVQMLGGKFDKSPKVHYPELMFRKKSIKKYIQQRREREKVMGVKTQTGNYIDMQDVNRMKKRMKREKSSSKLF</sequence>
<dbReference type="AlphaFoldDB" id="A0A0D9QGX8"/>
<evidence type="ECO:0000256" key="1">
    <source>
        <dbReference type="SAM" id="MobiDB-lite"/>
    </source>
</evidence>
<name>A0A0D9QGX8_PLAFR</name>
<dbReference type="EMBL" id="KQ001697">
    <property type="protein sequence ID" value="KJP86259.1"/>
    <property type="molecule type" value="Genomic_DNA"/>
</dbReference>
<keyword evidence="3" id="KW-1185">Reference proteome</keyword>
<reference evidence="2 3" key="1">
    <citation type="submission" date="2014-03" db="EMBL/GenBank/DDBJ databases">
        <title>The Genome Sequence of Plasmodium fragile nilgiri.</title>
        <authorList>
            <consortium name="The Broad Institute Genomics Platform"/>
            <consortium name="The Broad Institute Genome Sequencing Center for Infectious Disease"/>
            <person name="Neafsey D."/>
            <person name="Duraisingh M."/>
            <person name="Young S.K."/>
            <person name="Zeng Q."/>
            <person name="Gargeya S."/>
            <person name="Abouelleil A."/>
            <person name="Alvarado L."/>
            <person name="Chapman S.B."/>
            <person name="Gainer-Dewar J."/>
            <person name="Goldberg J."/>
            <person name="Griggs A."/>
            <person name="Gujja S."/>
            <person name="Hansen M."/>
            <person name="Howarth C."/>
            <person name="Imamovic A."/>
            <person name="Larimer J."/>
            <person name="Pearson M."/>
            <person name="Poon T.W."/>
            <person name="Priest M."/>
            <person name="Roberts A."/>
            <person name="Saif S."/>
            <person name="Shea T."/>
            <person name="Sykes S."/>
            <person name="Wortman J."/>
            <person name="Nusbaum C."/>
            <person name="Birren B."/>
        </authorList>
    </citation>
    <scope>NUCLEOTIDE SEQUENCE [LARGE SCALE GENOMIC DNA]</scope>
    <source>
        <strain evidence="3">nilgiri</strain>
    </source>
</reference>
<dbReference type="Pfam" id="PF15375">
    <property type="entry name" value="FSAF1"/>
    <property type="match status" value="1"/>
</dbReference>
<evidence type="ECO:0000313" key="2">
    <source>
        <dbReference type="EMBL" id="KJP86259.1"/>
    </source>
</evidence>
<feature type="region of interest" description="Disordered" evidence="1">
    <location>
        <begin position="95"/>
        <end position="142"/>
    </location>
</feature>
<dbReference type="GeneID" id="24269387"/>
<dbReference type="OrthoDB" id="378922at2759"/>
<dbReference type="InterPro" id="IPR027973">
    <property type="entry name" value="FSAF1-like"/>
</dbReference>
<dbReference type="Proteomes" id="UP000054561">
    <property type="component" value="Unassembled WGS sequence"/>
</dbReference>
<protein>
    <submittedName>
        <fullName evidence="2">Uncharacterized protein</fullName>
    </submittedName>
</protein>
<feature type="compositionally biased region" description="Polar residues" evidence="1">
    <location>
        <begin position="103"/>
        <end position="112"/>
    </location>
</feature>
<evidence type="ECO:0000313" key="3">
    <source>
        <dbReference type="Proteomes" id="UP000054561"/>
    </source>
</evidence>
<gene>
    <name evidence="2" type="ORF">AK88_04073</name>
</gene>
<dbReference type="RefSeq" id="XP_012337106.1">
    <property type="nucleotide sequence ID" value="XM_012481683.1"/>
</dbReference>
<feature type="region of interest" description="Disordered" evidence="1">
    <location>
        <begin position="302"/>
        <end position="323"/>
    </location>
</feature>
<accession>A0A0D9QGX8</accession>
<feature type="compositionally biased region" description="Basic residues" evidence="1">
    <location>
        <begin position="126"/>
        <end position="136"/>
    </location>
</feature>
<feature type="region of interest" description="Disordered" evidence="1">
    <location>
        <begin position="1"/>
        <end position="71"/>
    </location>
</feature>
<organism evidence="2 3">
    <name type="scientific">Plasmodium fragile</name>
    <dbReference type="NCBI Taxonomy" id="5857"/>
    <lineage>
        <taxon>Eukaryota</taxon>
        <taxon>Sar</taxon>
        <taxon>Alveolata</taxon>
        <taxon>Apicomplexa</taxon>
        <taxon>Aconoidasida</taxon>
        <taxon>Haemosporida</taxon>
        <taxon>Plasmodiidae</taxon>
        <taxon>Plasmodium</taxon>
        <taxon>Plasmodium (Plasmodium)</taxon>
    </lineage>
</organism>
<dbReference type="OMA" id="YPELMFR"/>
<proteinExistence type="predicted"/>